<dbReference type="PIRSF" id="PIRSF000097">
    <property type="entry name" value="AKR"/>
    <property type="match status" value="1"/>
</dbReference>
<feature type="active site" description="Proton donor" evidence="2">
    <location>
        <position position="62"/>
    </location>
</feature>
<dbReference type="AlphaFoldDB" id="W6MXR2"/>
<dbReference type="InterPro" id="IPR036812">
    <property type="entry name" value="NAD(P)_OxRdtase_dom_sf"/>
</dbReference>
<evidence type="ECO:0000313" key="6">
    <source>
        <dbReference type="EMBL" id="CDK29335.1"/>
    </source>
</evidence>
<dbReference type="EMBL" id="HG793130">
    <property type="protein sequence ID" value="CDK29335.1"/>
    <property type="molecule type" value="Genomic_DNA"/>
</dbReference>
<keyword evidence="7" id="KW-1185">Reference proteome</keyword>
<feature type="site" description="Lowers pKa of active site Tyr" evidence="4">
    <location>
        <position position="91"/>
    </location>
</feature>
<feature type="domain" description="NADP-dependent oxidoreductase" evidence="5">
    <location>
        <begin position="35"/>
        <end position="287"/>
    </location>
</feature>
<feature type="binding site" evidence="3">
    <location>
        <position position="129"/>
    </location>
    <ligand>
        <name>substrate</name>
    </ligand>
</feature>
<dbReference type="PROSITE" id="PS00062">
    <property type="entry name" value="ALDOKETO_REDUCTASE_2"/>
    <property type="match status" value="1"/>
</dbReference>
<dbReference type="InterPro" id="IPR020471">
    <property type="entry name" value="AKR"/>
</dbReference>
<accession>W6MXR2</accession>
<dbReference type="Pfam" id="PF00248">
    <property type="entry name" value="Aldo_ket_red"/>
    <property type="match status" value="1"/>
</dbReference>
<evidence type="ECO:0000313" key="7">
    <source>
        <dbReference type="Proteomes" id="UP000019384"/>
    </source>
</evidence>
<name>W6MXR2_9ASCO</name>
<dbReference type="SUPFAM" id="SSF51430">
    <property type="entry name" value="NAD(P)-linked oxidoreductase"/>
    <property type="match status" value="1"/>
</dbReference>
<dbReference type="Gene3D" id="3.20.20.100">
    <property type="entry name" value="NADP-dependent oxidoreductase domain"/>
    <property type="match status" value="1"/>
</dbReference>
<evidence type="ECO:0000256" key="2">
    <source>
        <dbReference type="PIRSR" id="PIRSR000097-1"/>
    </source>
</evidence>
<dbReference type="STRING" id="1382522.W6MXR2"/>
<sequence length="317" mass="35462">MTSPEYFELISGDKIPAIGYGSGTAWARSKPQVGTPIYDTLVTAMVDAVKAGFRHLDTAEMYDTHPEVGAAIALILKEGIVKREDLWVTDKFHCGFETGYIPRTSGPYESLKLGLSTMKLDYVDLYLLHSELVLLPGENLASYWAQMEKLKSEGLAKNIGISNFSSEKLNELYELATIKPSVLQIEYQAYLQNQSPGVVQFAKEKKMVVEAYGPLNPLTKAKGGPLDDLVEKLSVKYGRSNTLILLRWVYQTGVLPLTTTTKVERMEDVLQIFDFSLDEEDMRLITETGKGHFFRGSIPHIFGKYDEELKKSLGLSE</sequence>
<evidence type="ECO:0000259" key="5">
    <source>
        <dbReference type="Pfam" id="PF00248"/>
    </source>
</evidence>
<dbReference type="Proteomes" id="UP000019384">
    <property type="component" value="Unassembled WGS sequence"/>
</dbReference>
<dbReference type="OrthoDB" id="416253at2759"/>
<dbReference type="InterPro" id="IPR018170">
    <property type="entry name" value="Aldo/ket_reductase_CS"/>
</dbReference>
<gene>
    <name evidence="6" type="ORF">KUCA_T00005323001</name>
</gene>
<dbReference type="GeneID" id="34522710"/>
<reference evidence="6" key="1">
    <citation type="submission" date="2013-12" db="EMBL/GenBank/DDBJ databases">
        <authorList>
            <person name="Genoscope - CEA"/>
        </authorList>
    </citation>
    <scope>NUCLEOTIDE SEQUENCE</scope>
    <source>
        <strain evidence="6">CBS 1993</strain>
    </source>
</reference>
<evidence type="ECO:0000256" key="1">
    <source>
        <dbReference type="ARBA" id="ARBA00023002"/>
    </source>
</evidence>
<organism evidence="6 7">
    <name type="scientific">Kuraishia capsulata CBS 1993</name>
    <dbReference type="NCBI Taxonomy" id="1382522"/>
    <lineage>
        <taxon>Eukaryota</taxon>
        <taxon>Fungi</taxon>
        <taxon>Dikarya</taxon>
        <taxon>Ascomycota</taxon>
        <taxon>Saccharomycotina</taxon>
        <taxon>Pichiomycetes</taxon>
        <taxon>Pichiales</taxon>
        <taxon>Pichiaceae</taxon>
        <taxon>Kuraishia</taxon>
    </lineage>
</organism>
<keyword evidence="1" id="KW-0560">Oxidoreductase</keyword>
<proteinExistence type="predicted"/>
<dbReference type="PRINTS" id="PR00069">
    <property type="entry name" value="ALDKETRDTASE"/>
</dbReference>
<dbReference type="PANTHER" id="PTHR11732">
    <property type="entry name" value="ALDO/KETO REDUCTASE"/>
    <property type="match status" value="1"/>
</dbReference>
<evidence type="ECO:0000256" key="3">
    <source>
        <dbReference type="PIRSR" id="PIRSR000097-2"/>
    </source>
</evidence>
<dbReference type="InterPro" id="IPR023210">
    <property type="entry name" value="NADP_OxRdtase_dom"/>
</dbReference>
<evidence type="ECO:0000256" key="4">
    <source>
        <dbReference type="PIRSR" id="PIRSR000097-3"/>
    </source>
</evidence>
<dbReference type="GO" id="GO:0016616">
    <property type="term" value="F:oxidoreductase activity, acting on the CH-OH group of donors, NAD or NADP as acceptor"/>
    <property type="evidence" value="ECO:0007669"/>
    <property type="project" value="UniProtKB-ARBA"/>
</dbReference>
<protein>
    <recommendedName>
        <fullName evidence="5">NADP-dependent oxidoreductase domain-containing protein</fullName>
    </recommendedName>
</protein>
<reference evidence="6" key="2">
    <citation type="submission" date="2014-02" db="EMBL/GenBank/DDBJ databases">
        <title>Complete DNA sequence of /Kuraishia capsulata/ illustrates novel genomic features among budding yeasts (/Saccharomycotina/).</title>
        <authorList>
            <person name="Morales L."/>
            <person name="Noel B."/>
            <person name="Porcel B."/>
            <person name="Marcet-Houben M."/>
            <person name="Hullo M-F."/>
            <person name="Sacerdot C."/>
            <person name="Tekaia F."/>
            <person name="Leh-Louis V."/>
            <person name="Despons L."/>
            <person name="Khanna V."/>
            <person name="Aury J-M."/>
            <person name="Barbe V."/>
            <person name="Couloux A."/>
            <person name="Labadie K."/>
            <person name="Pelletier E."/>
            <person name="Souciet J-L."/>
            <person name="Boekhout T."/>
            <person name="Gabaldon T."/>
            <person name="Wincker P."/>
            <person name="Dujon B."/>
        </authorList>
    </citation>
    <scope>NUCLEOTIDE SEQUENCE</scope>
    <source>
        <strain evidence="6">CBS 1993</strain>
    </source>
</reference>
<dbReference type="HOGENOM" id="CLU_023205_0_3_1"/>
<dbReference type="RefSeq" id="XP_022461322.1">
    <property type="nucleotide sequence ID" value="XM_022600507.1"/>
</dbReference>